<evidence type="ECO:0000313" key="2">
    <source>
        <dbReference type="Proteomes" id="UP001163603"/>
    </source>
</evidence>
<keyword evidence="2" id="KW-1185">Reference proteome</keyword>
<evidence type="ECO:0000313" key="1">
    <source>
        <dbReference type="EMBL" id="KAJ0042265.1"/>
    </source>
</evidence>
<sequence length="172" mass="19708">MRKLFWAMSRAANRLVIEENKAVQLYVDEKFKVEARLPFSGKKHLIDKIPFKEYCEHDFHWSDAFYDDESGNEFVSAIGNVDDEASDNDEGNGGKEGVETRGYLSDYRKNKGQFHEGSSKDKDEDVIRGIRLHNSVEASQREVVYNDKLGIKTVCKEEGCPFLLYAALMVDK</sequence>
<gene>
    <name evidence="1" type="ORF">Pint_18449</name>
</gene>
<comment type="caution">
    <text evidence="1">The sequence shown here is derived from an EMBL/GenBank/DDBJ whole genome shotgun (WGS) entry which is preliminary data.</text>
</comment>
<proteinExistence type="predicted"/>
<reference evidence="2" key="1">
    <citation type="journal article" date="2023" name="G3 (Bethesda)">
        <title>Genome assembly and association tests identify interacting loci associated with vigor, precocity, and sex in interspecific pistachio rootstocks.</title>
        <authorList>
            <person name="Palmer W."/>
            <person name="Jacygrad E."/>
            <person name="Sagayaradj S."/>
            <person name="Cavanaugh K."/>
            <person name="Han R."/>
            <person name="Bertier L."/>
            <person name="Beede B."/>
            <person name="Kafkas S."/>
            <person name="Golino D."/>
            <person name="Preece J."/>
            <person name="Michelmore R."/>
        </authorList>
    </citation>
    <scope>NUCLEOTIDE SEQUENCE [LARGE SCALE GENOMIC DNA]</scope>
</reference>
<accession>A0ACC0YWU1</accession>
<organism evidence="1 2">
    <name type="scientific">Pistacia integerrima</name>
    <dbReference type="NCBI Taxonomy" id="434235"/>
    <lineage>
        <taxon>Eukaryota</taxon>
        <taxon>Viridiplantae</taxon>
        <taxon>Streptophyta</taxon>
        <taxon>Embryophyta</taxon>
        <taxon>Tracheophyta</taxon>
        <taxon>Spermatophyta</taxon>
        <taxon>Magnoliopsida</taxon>
        <taxon>eudicotyledons</taxon>
        <taxon>Gunneridae</taxon>
        <taxon>Pentapetalae</taxon>
        <taxon>rosids</taxon>
        <taxon>malvids</taxon>
        <taxon>Sapindales</taxon>
        <taxon>Anacardiaceae</taxon>
        <taxon>Pistacia</taxon>
    </lineage>
</organism>
<name>A0ACC0YWU1_9ROSI</name>
<dbReference type="Proteomes" id="UP001163603">
    <property type="component" value="Chromosome 4"/>
</dbReference>
<dbReference type="EMBL" id="CM047739">
    <property type="protein sequence ID" value="KAJ0042265.1"/>
    <property type="molecule type" value="Genomic_DNA"/>
</dbReference>
<protein>
    <submittedName>
        <fullName evidence="1">Uncharacterized protein</fullName>
    </submittedName>
</protein>